<accession>A0A212JS25</accession>
<dbReference type="GO" id="GO:0016829">
    <property type="term" value="F:lyase activity"/>
    <property type="evidence" value="ECO:0007669"/>
    <property type="project" value="UniProtKB-KW"/>
</dbReference>
<feature type="domain" description="SAF" evidence="2">
    <location>
        <begin position="12"/>
        <end position="87"/>
    </location>
</feature>
<name>A0A212JS25_9PROT</name>
<dbReference type="Gene3D" id="2.30.130.110">
    <property type="match status" value="1"/>
</dbReference>
<evidence type="ECO:0000259" key="2">
    <source>
        <dbReference type="SMART" id="SM00858"/>
    </source>
</evidence>
<dbReference type="CDD" id="cd11613">
    <property type="entry name" value="SAF_AH_GD"/>
    <property type="match status" value="1"/>
</dbReference>
<protein>
    <submittedName>
        <fullName evidence="3">SAF domain protein</fullName>
    </submittedName>
</protein>
<dbReference type="EMBL" id="FLUO01000001">
    <property type="protein sequence ID" value="SBW02223.1"/>
    <property type="molecule type" value="Genomic_DNA"/>
</dbReference>
<dbReference type="InterPro" id="IPR052172">
    <property type="entry name" value="UxaA_altronate/galactarate_dh"/>
</dbReference>
<evidence type="ECO:0000313" key="3">
    <source>
        <dbReference type="EMBL" id="SBW02223.1"/>
    </source>
</evidence>
<dbReference type="AlphaFoldDB" id="A0A212JS25"/>
<dbReference type="InterPro" id="IPR013974">
    <property type="entry name" value="SAF"/>
</dbReference>
<dbReference type="PANTHER" id="PTHR30536">
    <property type="entry name" value="ALTRONATE/GALACTARATE DEHYDRATASE"/>
    <property type="match status" value="1"/>
</dbReference>
<keyword evidence="1" id="KW-0456">Lyase</keyword>
<dbReference type="InterPro" id="IPR044144">
    <property type="entry name" value="SAF_UxaA/GarD"/>
</dbReference>
<organism evidence="3">
    <name type="scientific">uncultured Alphaproteobacteria bacterium</name>
    <dbReference type="NCBI Taxonomy" id="91750"/>
    <lineage>
        <taxon>Bacteria</taxon>
        <taxon>Pseudomonadati</taxon>
        <taxon>Pseudomonadota</taxon>
        <taxon>Alphaproteobacteria</taxon>
        <taxon>environmental samples</taxon>
    </lineage>
</organism>
<proteinExistence type="predicted"/>
<dbReference type="Pfam" id="PF08666">
    <property type="entry name" value="SAF"/>
    <property type="match status" value="1"/>
</dbReference>
<reference evidence="3" key="1">
    <citation type="submission" date="2016-04" db="EMBL/GenBank/DDBJ databases">
        <authorList>
            <person name="Evans L.H."/>
            <person name="Alamgir A."/>
            <person name="Owens N."/>
            <person name="Weber N.D."/>
            <person name="Virtaneva K."/>
            <person name="Barbian K."/>
            <person name="Babar A."/>
            <person name="Rosenke K."/>
        </authorList>
    </citation>
    <scope>NUCLEOTIDE SEQUENCE</scope>
    <source>
        <strain evidence="3">86</strain>
    </source>
</reference>
<dbReference type="GO" id="GO:0019698">
    <property type="term" value="P:D-galacturonate catabolic process"/>
    <property type="evidence" value="ECO:0007669"/>
    <property type="project" value="TreeGrafter"/>
</dbReference>
<dbReference type="PANTHER" id="PTHR30536:SF5">
    <property type="entry name" value="ALTRONATE DEHYDRATASE"/>
    <property type="match status" value="1"/>
</dbReference>
<evidence type="ECO:0000256" key="1">
    <source>
        <dbReference type="ARBA" id="ARBA00023239"/>
    </source>
</evidence>
<sequence length="101" mass="10312">MIRNAIIIDAGDNIATVLRDIAAGGEVVAGSGEETVVLAAAEAIPFGHKVAVRAIAKGDEILKYGAVIGAATADIARGAHVHVHNVVSLRGRGDLEIHKEG</sequence>
<dbReference type="SMART" id="SM00858">
    <property type="entry name" value="SAF"/>
    <property type="match status" value="1"/>
</dbReference>
<gene>
    <name evidence="3" type="ORF">KL86APRO_11556</name>
</gene>